<proteinExistence type="predicted"/>
<dbReference type="AlphaFoldDB" id="A0A8E2AVL1"/>
<keyword evidence="3" id="KW-1185">Reference proteome</keyword>
<protein>
    <submittedName>
        <fullName evidence="2">Uncharacterized protein</fullName>
    </submittedName>
</protein>
<evidence type="ECO:0000256" key="1">
    <source>
        <dbReference type="SAM" id="MobiDB-lite"/>
    </source>
</evidence>
<gene>
    <name evidence="2" type="ORF">OBBRIDRAFT_57423</name>
</gene>
<feature type="region of interest" description="Disordered" evidence="1">
    <location>
        <begin position="1"/>
        <end position="21"/>
    </location>
</feature>
<sequence length="127" mass="13877">MIYSSMCVRTPSNGEGKGSARVGKRVPSAAHLVKIALTLVDMRDESAEISASAIEVCLDDNAGETITVQGPKICIRRAYSMARTVLRWNNWEWVDSAQLSPGFASRHNTLSMGSLRKARRVGVVPMK</sequence>
<evidence type="ECO:0000313" key="2">
    <source>
        <dbReference type="EMBL" id="OCH88904.1"/>
    </source>
</evidence>
<accession>A0A8E2AVL1</accession>
<name>A0A8E2AVL1_9APHY</name>
<dbReference type="Proteomes" id="UP000250043">
    <property type="component" value="Unassembled WGS sequence"/>
</dbReference>
<organism evidence="2 3">
    <name type="scientific">Obba rivulosa</name>
    <dbReference type="NCBI Taxonomy" id="1052685"/>
    <lineage>
        <taxon>Eukaryota</taxon>
        <taxon>Fungi</taxon>
        <taxon>Dikarya</taxon>
        <taxon>Basidiomycota</taxon>
        <taxon>Agaricomycotina</taxon>
        <taxon>Agaricomycetes</taxon>
        <taxon>Polyporales</taxon>
        <taxon>Gelatoporiaceae</taxon>
        <taxon>Obba</taxon>
    </lineage>
</organism>
<evidence type="ECO:0000313" key="3">
    <source>
        <dbReference type="Proteomes" id="UP000250043"/>
    </source>
</evidence>
<reference evidence="2 3" key="1">
    <citation type="submission" date="2016-07" db="EMBL/GenBank/DDBJ databases">
        <title>Draft genome of the white-rot fungus Obba rivulosa 3A-2.</title>
        <authorList>
            <consortium name="DOE Joint Genome Institute"/>
            <person name="Miettinen O."/>
            <person name="Riley R."/>
            <person name="Acob R."/>
            <person name="Barry K."/>
            <person name="Cullen D."/>
            <person name="De Vries R."/>
            <person name="Hainaut M."/>
            <person name="Hatakka A."/>
            <person name="Henrissat B."/>
            <person name="Hilden K."/>
            <person name="Kuo R."/>
            <person name="Labutti K."/>
            <person name="Lipzen A."/>
            <person name="Makela M.R."/>
            <person name="Sandor L."/>
            <person name="Spatafora J.W."/>
            <person name="Grigoriev I.V."/>
            <person name="Hibbett D.S."/>
        </authorList>
    </citation>
    <scope>NUCLEOTIDE SEQUENCE [LARGE SCALE GENOMIC DNA]</scope>
    <source>
        <strain evidence="2 3">3A-2</strain>
    </source>
</reference>
<dbReference type="EMBL" id="KV722440">
    <property type="protein sequence ID" value="OCH88904.1"/>
    <property type="molecule type" value="Genomic_DNA"/>
</dbReference>